<proteinExistence type="predicted"/>
<dbReference type="EMBL" id="PNIQ01000981">
    <property type="protein sequence ID" value="PMP74749.1"/>
    <property type="molecule type" value="Genomic_DNA"/>
</dbReference>
<dbReference type="Pfam" id="PF02518">
    <property type="entry name" value="HATPase_c"/>
    <property type="match status" value="1"/>
</dbReference>
<dbReference type="PANTHER" id="PTHR43047:SF72">
    <property type="entry name" value="OSMOSENSING HISTIDINE PROTEIN KINASE SLN1"/>
    <property type="match status" value="1"/>
</dbReference>
<dbReference type="InterPro" id="IPR036890">
    <property type="entry name" value="HATPase_C_sf"/>
</dbReference>
<feature type="non-terminal residue" evidence="7">
    <location>
        <position position="1"/>
    </location>
</feature>
<dbReference type="SUPFAM" id="SSF55874">
    <property type="entry name" value="ATPase domain of HSP90 chaperone/DNA topoisomerase II/histidine kinase"/>
    <property type="match status" value="1"/>
</dbReference>
<evidence type="ECO:0000256" key="1">
    <source>
        <dbReference type="ARBA" id="ARBA00000085"/>
    </source>
</evidence>
<dbReference type="GO" id="GO:0000155">
    <property type="term" value="F:phosphorelay sensor kinase activity"/>
    <property type="evidence" value="ECO:0007669"/>
    <property type="project" value="TreeGrafter"/>
</dbReference>
<dbReference type="InterPro" id="IPR003594">
    <property type="entry name" value="HATPase_dom"/>
</dbReference>
<dbReference type="Gene3D" id="3.30.565.10">
    <property type="entry name" value="Histidine kinase-like ATPase, C-terminal domain"/>
    <property type="match status" value="1"/>
</dbReference>
<evidence type="ECO:0000256" key="3">
    <source>
        <dbReference type="ARBA" id="ARBA00022679"/>
    </source>
</evidence>
<name>A0A2J6WV20_9CHLR</name>
<dbReference type="PANTHER" id="PTHR43047">
    <property type="entry name" value="TWO-COMPONENT HISTIDINE PROTEIN KINASE"/>
    <property type="match status" value="1"/>
</dbReference>
<protein>
    <recommendedName>
        <fullName evidence="2">histidine kinase</fullName>
        <ecNumber evidence="2">2.7.13.3</ecNumber>
    </recommendedName>
</protein>
<accession>A0A2J6WV20</accession>
<sequence>RWLIYWVADQGPGIPPQYHARIFEKFGQVQQQKGRGTGLGLTFCKLAVEAHRGQIWLRSREGAGSTFAFALPVARDGD</sequence>
<keyword evidence="5" id="KW-0902">Two-component regulatory system</keyword>
<evidence type="ECO:0000256" key="5">
    <source>
        <dbReference type="ARBA" id="ARBA00023012"/>
    </source>
</evidence>
<keyword evidence="3" id="KW-0808">Transferase</keyword>
<dbReference type="PRINTS" id="PR00344">
    <property type="entry name" value="BCTRLSENSOR"/>
</dbReference>
<feature type="domain" description="Histidine kinase" evidence="6">
    <location>
        <begin position="1"/>
        <end position="75"/>
    </location>
</feature>
<comment type="catalytic activity">
    <reaction evidence="1">
        <text>ATP + protein L-histidine = ADP + protein N-phospho-L-histidine.</text>
        <dbReference type="EC" id="2.7.13.3"/>
    </reaction>
</comment>
<evidence type="ECO:0000256" key="4">
    <source>
        <dbReference type="ARBA" id="ARBA00022777"/>
    </source>
</evidence>
<evidence type="ECO:0000313" key="8">
    <source>
        <dbReference type="Proteomes" id="UP000243376"/>
    </source>
</evidence>
<dbReference type="Proteomes" id="UP000243376">
    <property type="component" value="Unassembled WGS sequence"/>
</dbReference>
<dbReference type="EC" id="2.7.13.3" evidence="2"/>
<evidence type="ECO:0000256" key="2">
    <source>
        <dbReference type="ARBA" id="ARBA00012438"/>
    </source>
</evidence>
<dbReference type="InterPro" id="IPR004358">
    <property type="entry name" value="Sig_transdc_His_kin-like_C"/>
</dbReference>
<gene>
    <name evidence="7" type="ORF">C0184_14665</name>
</gene>
<comment type="caution">
    <text evidence="7">The sequence shown here is derived from an EMBL/GenBank/DDBJ whole genome shotgun (WGS) entry which is preliminary data.</text>
</comment>
<reference evidence="7 8" key="1">
    <citation type="submission" date="2018-01" db="EMBL/GenBank/DDBJ databases">
        <title>Metagenomic assembled genomes from two thermal pools in the Uzon Caldera, Kamchatka, Russia.</title>
        <authorList>
            <person name="Wilkins L."/>
            <person name="Ettinger C."/>
        </authorList>
    </citation>
    <scope>NUCLEOTIDE SEQUENCE [LARGE SCALE GENOMIC DNA]</scope>
    <source>
        <strain evidence="7">ZAV-02</strain>
    </source>
</reference>
<dbReference type="AlphaFoldDB" id="A0A2J6WV20"/>
<evidence type="ECO:0000313" key="7">
    <source>
        <dbReference type="EMBL" id="PMP74749.1"/>
    </source>
</evidence>
<organism evidence="7 8">
    <name type="scientific">Chloroflexus aggregans</name>
    <dbReference type="NCBI Taxonomy" id="152260"/>
    <lineage>
        <taxon>Bacteria</taxon>
        <taxon>Bacillati</taxon>
        <taxon>Chloroflexota</taxon>
        <taxon>Chloroflexia</taxon>
        <taxon>Chloroflexales</taxon>
        <taxon>Chloroflexineae</taxon>
        <taxon>Chloroflexaceae</taxon>
        <taxon>Chloroflexus</taxon>
    </lineage>
</organism>
<evidence type="ECO:0000259" key="6">
    <source>
        <dbReference type="PROSITE" id="PS50109"/>
    </source>
</evidence>
<dbReference type="GO" id="GO:0005886">
    <property type="term" value="C:plasma membrane"/>
    <property type="evidence" value="ECO:0007669"/>
    <property type="project" value="TreeGrafter"/>
</dbReference>
<dbReference type="InterPro" id="IPR005467">
    <property type="entry name" value="His_kinase_dom"/>
</dbReference>
<dbReference type="GO" id="GO:0009927">
    <property type="term" value="F:histidine phosphotransfer kinase activity"/>
    <property type="evidence" value="ECO:0007669"/>
    <property type="project" value="TreeGrafter"/>
</dbReference>
<keyword evidence="4 7" id="KW-0418">Kinase</keyword>
<dbReference type="PROSITE" id="PS50109">
    <property type="entry name" value="HIS_KIN"/>
    <property type="match status" value="1"/>
</dbReference>